<dbReference type="EMBL" id="MG428625">
    <property type="protein sequence ID" value="AUW35229.1"/>
    <property type="molecule type" value="Genomic_DNA"/>
</dbReference>
<evidence type="ECO:0000313" key="2">
    <source>
        <dbReference type="EMBL" id="AUW35229.1"/>
    </source>
</evidence>
<accession>A0A343TAQ5</accession>
<reference evidence="2" key="1">
    <citation type="journal article" date="2017" name="Mitochondrial DNA Part B Resour">
        <title>Mitochondrial genome of Dinophilus gyrociliatus (Annelida: Dinophilidae).</title>
        <authorList>
            <person name="David K.T."/>
            <person name="Halanych K.M."/>
        </authorList>
    </citation>
    <scope>NUCLEOTIDE SEQUENCE</scope>
</reference>
<keyword evidence="1" id="KW-1133">Transmembrane helix</keyword>
<keyword evidence="2" id="KW-0496">Mitochondrion</keyword>
<sequence length="169" mass="18966">MLISTSIALSFPMALTPSNAAIWILFMAFMLTINFAINYSSWMSLIIFLIYIGGMLVIFSYFSALSPNSIIPNHTLGFALIYSSSLMLILFLLSKIHMPNMTSTPNPSHSMMISSMYFPSTSMILLITALILFFTMVSVVKISKRNMGPLRPFAYEPTNSKNTPRYQDC</sequence>
<feature type="transmembrane region" description="Helical" evidence="1">
    <location>
        <begin position="43"/>
        <end position="64"/>
    </location>
</feature>
<keyword evidence="1" id="KW-0472">Membrane</keyword>
<gene>
    <name evidence="2" type="primary">ND6</name>
</gene>
<feature type="transmembrane region" description="Helical" evidence="1">
    <location>
        <begin position="116"/>
        <end position="140"/>
    </location>
</feature>
<proteinExistence type="predicted"/>
<feature type="transmembrane region" description="Helical" evidence="1">
    <location>
        <begin position="76"/>
        <end position="96"/>
    </location>
</feature>
<keyword evidence="1" id="KW-0812">Transmembrane</keyword>
<protein>
    <submittedName>
        <fullName evidence="2">NADH dehydrogenase subunit 6</fullName>
    </submittedName>
</protein>
<name>A0A343TAQ5_9ANNE</name>
<dbReference type="AlphaFoldDB" id="A0A343TAQ5"/>
<evidence type="ECO:0000256" key="1">
    <source>
        <dbReference type="SAM" id="Phobius"/>
    </source>
</evidence>
<geneLocation type="mitochondrion" evidence="2"/>
<organism evidence="2">
    <name type="scientific">Dinophilus gyrociliatus</name>
    <dbReference type="NCBI Taxonomy" id="120995"/>
    <lineage>
        <taxon>Eukaryota</taxon>
        <taxon>Metazoa</taxon>
        <taxon>Spiralia</taxon>
        <taxon>Lophotrochozoa</taxon>
        <taxon>Annelida</taxon>
        <taxon>Polychaeta</taxon>
        <taxon>Polychaeta incertae sedis</taxon>
        <taxon>Dinophilidae</taxon>
        <taxon>Dinophilus</taxon>
    </lineage>
</organism>